<evidence type="ECO:0000313" key="2">
    <source>
        <dbReference type="Proteomes" id="UP001275057"/>
    </source>
</evidence>
<organism evidence="1 2">
    <name type="scientific">Serratia marcescens</name>
    <dbReference type="NCBI Taxonomy" id="615"/>
    <lineage>
        <taxon>Bacteria</taxon>
        <taxon>Pseudomonadati</taxon>
        <taxon>Pseudomonadota</taxon>
        <taxon>Gammaproteobacteria</taxon>
        <taxon>Enterobacterales</taxon>
        <taxon>Yersiniaceae</taxon>
        <taxon>Serratia</taxon>
    </lineage>
</organism>
<comment type="caution">
    <text evidence="1">The sequence shown here is derived from an EMBL/GenBank/DDBJ whole genome shotgun (WGS) entry which is preliminary data.</text>
</comment>
<protein>
    <submittedName>
        <fullName evidence="1">Uncharacterized protein</fullName>
    </submittedName>
</protein>
<name>A0ABD5IQ40_SERMA</name>
<reference evidence="1 2" key="1">
    <citation type="submission" date="2023-11" db="EMBL/GenBank/DDBJ databases">
        <title>Detection of rare carbapenemases in Enterobacterales - comparison of two colorimetric and two CIM-based carbapenemase assays.</title>
        <authorList>
            <person name="Schaffarczyk L."/>
            <person name="Noster J."/>
            <person name="Stelzer Y."/>
            <person name="Sattler J."/>
            <person name="Gatermann S."/>
            <person name="Hamprecht A."/>
        </authorList>
    </citation>
    <scope>NUCLEOTIDE SEQUENCE [LARGE SCALE GENOMIC DNA]</scope>
    <source>
        <strain evidence="1 2">CIM-Carb-136</strain>
    </source>
</reference>
<dbReference type="AlphaFoldDB" id="A0ABD5IQ40"/>
<accession>A0ABD5IQ40</accession>
<evidence type="ECO:0000313" key="1">
    <source>
        <dbReference type="EMBL" id="MDX7085929.1"/>
    </source>
</evidence>
<sequence>MSSEGLPVDGVIGTDIVLNTRSTQQATDEAKSSLSADSAAQSADAAFKFSREAKTVTVVASDAADRAEAAADNAQNIADANTYYTSATDPDGTLAGLAGTPNGKYFRVGQGPGNGFKYYLNNDGIALEVADSVGSAAIQEIINQLQNSDIGPEVAFTDAVGRTHTFIQDGDITTKKLKLIGSDGQDVWLSDDFGRRIALARKHNGIILTEADGLATNTITIEPNDSERLEMGDQFGRRKVIGSSGSQPPDTATWLKDAIQRMEVVALQSRERVMTRGNNIARLIAEYIIFLFTGQSLSSGTESFPSLSKTQPTDSKMLGDSVMPASPVNPAFVPRGGVALKPLIATCCFSDAHAAT</sequence>
<dbReference type="EMBL" id="JAXABG010000040">
    <property type="protein sequence ID" value="MDX7085929.1"/>
    <property type="molecule type" value="Genomic_DNA"/>
</dbReference>
<dbReference type="Proteomes" id="UP001275057">
    <property type="component" value="Unassembled WGS sequence"/>
</dbReference>
<gene>
    <name evidence="1" type="ORF">SJ435_26460</name>
</gene>
<dbReference type="RefSeq" id="WP_319858018.1">
    <property type="nucleotide sequence ID" value="NZ_JAXABG010000040.1"/>
</dbReference>
<proteinExistence type="predicted"/>